<feature type="transmembrane region" description="Helical" evidence="8">
    <location>
        <begin position="642"/>
        <end position="660"/>
    </location>
</feature>
<keyword evidence="4 8" id="KW-0812">Transmembrane</keyword>
<dbReference type="Proteomes" id="UP001562354">
    <property type="component" value="Unassembled WGS sequence"/>
</dbReference>
<sequence length="762" mass="81872">MSGVTEVADHPVELMGQINPNVYPLSEKRNSLNPDSRDDALSSHSAEEKKGATFVGEVEESEEELEIDPFVPYDDLPEENKRILTIRALFVGCICGALVNASNVYLGLKTGWTFGANLFGAIVGFSVLKGLSRALPEGFPIFGGSFGPRENNIVQTAATAAGGLSSVFVSGIPALYQLGLLDTPEKDFGRLISLTVVGGYFGLACSTPLRKFFIIYVARELKLIFPTPTACAMTIRSMHDAATGEAVAKLKMRALSYAFSAALLLRVVSQYAIGILWDWHIFTWFFIWGGYNNQALAVENWGWMIEWTPAFIGSGILVGLNTSLSFFGGSVLAWGIIGPALVHNGAAFGKAAGGDDPRWEGLVTFASLSGAASSKDTPSPRYWLLWPGVLLMIVVSFTELFLQYKVIFHVSKAVVRGSSKGLNALLKTMGKSSAALENKAHMEDDEMVEDPAEEHELVKVWMWAPLLLITIIAICVVLGVQFDMPVGMSLLSVFLAFFFTFLAVQCAGVTDITPLTAASKASQIILGGATKGEHWAPTHAQRLNLLGGSLASMGANQASDLTGDFRVGFLLRTSPIQQWYAQGLGTIVAVFLAPAMFVLFCKAYPCIIDLEAETCPFSAPSVSAWRAVTVAMTDETFPVPTSSGIFAIVFSIFGAAMVIFRQYGYTGKWEKYRAYHPNMMCIGLAFVLPQTVYGTAMVIGAVPAYFWAKKYPANFDIYGYAVAAGMIAGEGIGGVINAIFQVAGIAGPDPYGTSIACPANSC</sequence>
<feature type="transmembrane region" description="Helical" evidence="8">
    <location>
        <begin position="153"/>
        <end position="176"/>
    </location>
</feature>
<dbReference type="GeneID" id="95979404"/>
<feature type="transmembrane region" description="Helical" evidence="8">
    <location>
        <begin position="310"/>
        <end position="337"/>
    </location>
</feature>
<dbReference type="PANTHER" id="PTHR31645">
    <property type="entry name" value="OLIGOPEPTIDE TRANSPORTER YGL114W-RELATED"/>
    <property type="match status" value="1"/>
</dbReference>
<comment type="similarity">
    <text evidence="2">Belongs to the oligopeptide OPT transporter family.</text>
</comment>
<dbReference type="PANTHER" id="PTHR31645:SF3">
    <property type="entry name" value="OLIGOPEPTIDE TRANSPORTER"/>
    <property type="match status" value="1"/>
</dbReference>
<evidence type="ECO:0000256" key="2">
    <source>
        <dbReference type="ARBA" id="ARBA00008807"/>
    </source>
</evidence>
<organism evidence="9 10">
    <name type="scientific">Neodothiora populina</name>
    <dbReference type="NCBI Taxonomy" id="2781224"/>
    <lineage>
        <taxon>Eukaryota</taxon>
        <taxon>Fungi</taxon>
        <taxon>Dikarya</taxon>
        <taxon>Ascomycota</taxon>
        <taxon>Pezizomycotina</taxon>
        <taxon>Dothideomycetes</taxon>
        <taxon>Dothideomycetidae</taxon>
        <taxon>Dothideales</taxon>
        <taxon>Dothioraceae</taxon>
        <taxon>Neodothiora</taxon>
    </lineage>
</organism>
<dbReference type="Pfam" id="PF03169">
    <property type="entry name" value="OPT"/>
    <property type="match status" value="1"/>
</dbReference>
<evidence type="ECO:0000256" key="3">
    <source>
        <dbReference type="ARBA" id="ARBA00022448"/>
    </source>
</evidence>
<keyword evidence="6 8" id="KW-0472">Membrane</keyword>
<feature type="transmembrane region" description="Helical" evidence="8">
    <location>
        <begin position="681"/>
        <end position="705"/>
    </location>
</feature>
<feature type="transmembrane region" description="Helical" evidence="8">
    <location>
        <begin position="460"/>
        <end position="480"/>
    </location>
</feature>
<gene>
    <name evidence="9" type="ORF">AAFC00_005705</name>
</gene>
<evidence type="ECO:0000313" key="9">
    <source>
        <dbReference type="EMBL" id="KAL1301454.1"/>
    </source>
</evidence>
<feature type="transmembrane region" description="Helical" evidence="8">
    <location>
        <begin position="254"/>
        <end position="273"/>
    </location>
</feature>
<feature type="region of interest" description="Disordered" evidence="7">
    <location>
        <begin position="24"/>
        <end position="53"/>
    </location>
</feature>
<dbReference type="EMBL" id="JBFMKM010000013">
    <property type="protein sequence ID" value="KAL1301454.1"/>
    <property type="molecule type" value="Genomic_DNA"/>
</dbReference>
<proteinExistence type="inferred from homology"/>
<feature type="transmembrane region" description="Helical" evidence="8">
    <location>
        <begin position="486"/>
        <end position="504"/>
    </location>
</feature>
<evidence type="ECO:0000256" key="4">
    <source>
        <dbReference type="ARBA" id="ARBA00022692"/>
    </source>
</evidence>
<keyword evidence="10" id="KW-1185">Reference proteome</keyword>
<evidence type="ECO:0000256" key="7">
    <source>
        <dbReference type="SAM" id="MobiDB-lite"/>
    </source>
</evidence>
<feature type="transmembrane region" description="Helical" evidence="8">
    <location>
        <begin position="188"/>
        <end position="209"/>
    </location>
</feature>
<dbReference type="RefSeq" id="XP_069197730.1">
    <property type="nucleotide sequence ID" value="XM_069345528.1"/>
</dbReference>
<evidence type="ECO:0000256" key="5">
    <source>
        <dbReference type="ARBA" id="ARBA00022989"/>
    </source>
</evidence>
<feature type="transmembrane region" description="Helical" evidence="8">
    <location>
        <begin position="279"/>
        <end position="298"/>
    </location>
</feature>
<evidence type="ECO:0000256" key="1">
    <source>
        <dbReference type="ARBA" id="ARBA00004141"/>
    </source>
</evidence>
<dbReference type="InterPro" id="IPR045035">
    <property type="entry name" value="YSL-like"/>
</dbReference>
<reference evidence="9 10" key="1">
    <citation type="submission" date="2024-07" db="EMBL/GenBank/DDBJ databases">
        <title>Draft sequence of the Neodothiora populina.</title>
        <authorList>
            <person name="Drown D.D."/>
            <person name="Schuette U.S."/>
            <person name="Buechlein A.B."/>
            <person name="Rusch D.R."/>
            <person name="Winton L.W."/>
            <person name="Adams G.A."/>
        </authorList>
    </citation>
    <scope>NUCLEOTIDE SEQUENCE [LARGE SCALE GENOMIC DNA]</scope>
    <source>
        <strain evidence="9 10">CPC 39397</strain>
    </source>
</reference>
<evidence type="ECO:0000313" key="10">
    <source>
        <dbReference type="Proteomes" id="UP001562354"/>
    </source>
</evidence>
<dbReference type="InterPro" id="IPR004813">
    <property type="entry name" value="OPT"/>
</dbReference>
<evidence type="ECO:0008006" key="11">
    <source>
        <dbReference type="Google" id="ProtNLM"/>
    </source>
</evidence>
<dbReference type="NCBIfam" id="TIGR00728">
    <property type="entry name" value="OPT_sfam"/>
    <property type="match status" value="1"/>
</dbReference>
<keyword evidence="5 8" id="KW-1133">Transmembrane helix</keyword>
<evidence type="ECO:0000256" key="6">
    <source>
        <dbReference type="ARBA" id="ARBA00023136"/>
    </source>
</evidence>
<feature type="transmembrane region" description="Helical" evidence="8">
    <location>
        <begin position="114"/>
        <end position="132"/>
    </location>
</feature>
<keyword evidence="3" id="KW-0813">Transport</keyword>
<feature type="transmembrane region" description="Helical" evidence="8">
    <location>
        <begin position="579"/>
        <end position="600"/>
    </location>
</feature>
<feature type="transmembrane region" description="Helical" evidence="8">
    <location>
        <begin position="88"/>
        <end position="108"/>
    </location>
</feature>
<protein>
    <recommendedName>
        <fullName evidence="11">Oligopeptide transporter</fullName>
    </recommendedName>
</protein>
<feature type="compositionally biased region" description="Basic and acidic residues" evidence="7">
    <location>
        <begin position="26"/>
        <end position="51"/>
    </location>
</feature>
<feature type="transmembrane region" description="Helical" evidence="8">
    <location>
        <begin position="717"/>
        <end position="740"/>
    </location>
</feature>
<feature type="transmembrane region" description="Helical" evidence="8">
    <location>
        <begin position="383"/>
        <end position="402"/>
    </location>
</feature>
<evidence type="ECO:0000256" key="8">
    <source>
        <dbReference type="SAM" id="Phobius"/>
    </source>
</evidence>
<comment type="subcellular location">
    <subcellularLocation>
        <location evidence="1">Membrane</location>
        <topology evidence="1">Multi-pass membrane protein</topology>
    </subcellularLocation>
</comment>
<name>A0ABR3P5K2_9PEZI</name>
<comment type="caution">
    <text evidence="9">The sequence shown here is derived from an EMBL/GenBank/DDBJ whole genome shotgun (WGS) entry which is preliminary data.</text>
</comment>
<accession>A0ABR3P5K2</accession>